<feature type="region of interest" description="Disordered" evidence="1">
    <location>
        <begin position="32"/>
        <end position="52"/>
    </location>
</feature>
<proteinExistence type="predicted"/>
<evidence type="ECO:0000256" key="1">
    <source>
        <dbReference type="SAM" id="MobiDB-lite"/>
    </source>
</evidence>
<dbReference type="EMBL" id="BMAU01021033">
    <property type="protein sequence ID" value="GFX87383.1"/>
    <property type="molecule type" value="Genomic_DNA"/>
</dbReference>
<name>A0A8X6R2V3_TRICX</name>
<feature type="compositionally biased region" description="Acidic residues" evidence="1">
    <location>
        <begin position="33"/>
        <end position="51"/>
    </location>
</feature>
<evidence type="ECO:0000313" key="2">
    <source>
        <dbReference type="EMBL" id="GFX87383.1"/>
    </source>
</evidence>
<keyword evidence="3" id="KW-1185">Reference proteome</keyword>
<accession>A0A8X6R2V3</accession>
<protein>
    <submittedName>
        <fullName evidence="2">Uncharacterized protein</fullName>
    </submittedName>
</protein>
<comment type="caution">
    <text evidence="2">The sequence shown here is derived from an EMBL/GenBank/DDBJ whole genome shotgun (WGS) entry which is preliminary data.</text>
</comment>
<organism evidence="2 3">
    <name type="scientific">Trichonephila clavipes</name>
    <name type="common">Golden silk orbweaver</name>
    <name type="synonym">Nephila clavipes</name>
    <dbReference type="NCBI Taxonomy" id="2585209"/>
    <lineage>
        <taxon>Eukaryota</taxon>
        <taxon>Metazoa</taxon>
        <taxon>Ecdysozoa</taxon>
        <taxon>Arthropoda</taxon>
        <taxon>Chelicerata</taxon>
        <taxon>Arachnida</taxon>
        <taxon>Araneae</taxon>
        <taxon>Araneomorphae</taxon>
        <taxon>Entelegynae</taxon>
        <taxon>Araneoidea</taxon>
        <taxon>Nephilidae</taxon>
        <taxon>Trichonephila</taxon>
    </lineage>
</organism>
<gene>
    <name evidence="2" type="ORF">TNCV_3369521</name>
</gene>
<reference evidence="2" key="1">
    <citation type="submission" date="2020-08" db="EMBL/GenBank/DDBJ databases">
        <title>Multicomponent nature underlies the extraordinary mechanical properties of spider dragline silk.</title>
        <authorList>
            <person name="Kono N."/>
            <person name="Nakamura H."/>
            <person name="Mori M."/>
            <person name="Yoshida Y."/>
            <person name="Ohtoshi R."/>
            <person name="Malay A.D."/>
            <person name="Moran D.A.P."/>
            <person name="Tomita M."/>
            <person name="Numata K."/>
            <person name="Arakawa K."/>
        </authorList>
    </citation>
    <scope>NUCLEOTIDE SEQUENCE</scope>
</reference>
<evidence type="ECO:0000313" key="3">
    <source>
        <dbReference type="Proteomes" id="UP000887159"/>
    </source>
</evidence>
<dbReference type="AlphaFoldDB" id="A0A8X6R2V3"/>
<sequence length="92" mass="10570">MVKNNSPTSYIERKIVRCVPVAHWTSNPKFVEDSYESESSSESEGEPDGEIETPVYGVVYNIDNFFTGTYLYENYFDEDDAGMDFYSKIVKP</sequence>
<dbReference type="Proteomes" id="UP000887159">
    <property type="component" value="Unassembled WGS sequence"/>
</dbReference>